<comment type="caution">
    <text evidence="5">The sequence shown here is derived from an EMBL/GenBank/DDBJ whole genome shotgun (WGS) entry which is preliminary data.</text>
</comment>
<dbReference type="Proteomes" id="UP000283509">
    <property type="component" value="Unassembled WGS sequence"/>
</dbReference>
<dbReference type="PANTHER" id="PTHR21261">
    <property type="entry name" value="BEAT PROTEIN"/>
    <property type="match status" value="1"/>
</dbReference>
<dbReference type="PANTHER" id="PTHR21261:SF15">
    <property type="entry name" value="BEATEN PATH IIIA, ISOFORM D-RELATED"/>
    <property type="match status" value="1"/>
</dbReference>
<dbReference type="OrthoDB" id="10015491at2759"/>
<reference evidence="5 6" key="1">
    <citation type="submission" date="2018-04" db="EMBL/GenBank/DDBJ databases">
        <authorList>
            <person name="Zhang X."/>
            <person name="Yuan J."/>
            <person name="Li F."/>
            <person name="Xiang J."/>
        </authorList>
    </citation>
    <scope>NUCLEOTIDE SEQUENCE [LARGE SCALE GENOMIC DNA]</scope>
    <source>
        <tissue evidence="5">Muscle</tissue>
    </source>
</reference>
<evidence type="ECO:0000259" key="4">
    <source>
        <dbReference type="PROSITE" id="PS50835"/>
    </source>
</evidence>
<protein>
    <recommendedName>
        <fullName evidence="4">Ig-like domain-containing protein</fullName>
    </recommendedName>
</protein>
<evidence type="ECO:0000313" key="5">
    <source>
        <dbReference type="EMBL" id="ROT80492.1"/>
    </source>
</evidence>
<feature type="domain" description="Ig-like" evidence="4">
    <location>
        <begin position="20"/>
        <end position="129"/>
    </location>
</feature>
<sequence length="362" mass="40208">MGGFGVWMYLLLFCSLYGASALQITSIFVPRTARSGDTVRLTCNFELNGDELYSLAWWKDDKMFYTFISKNEPPKAVYNAPGITVDLEASGLYEVILSHVDHRASGKLRCEVLAEFPSFEQDTMDANMTVIEEPLKGPSITGNENRSAYRVGDLLLLNCSSTFSYPPTTLSWDIDGHKVSQETVVMYPGEVDAEGRETSKSGLQMRLRREHFRQGVLVLRCISTILHMYRRSAQTTIIDADHIQSSPRESASTAGKWRGRLGLRRCRRLPVLAARLVLVYTACRKCLSAVSFSSSGAMAEVARLAVPSKDKRLSVPAAKVHSDGKGSSRGEREKGTITCRTRTAILEDYIILSKRRAVSICA</sequence>
<feature type="region of interest" description="Disordered" evidence="2">
    <location>
        <begin position="316"/>
        <end position="335"/>
    </location>
</feature>
<keyword evidence="1" id="KW-1015">Disulfide bond</keyword>
<dbReference type="STRING" id="6689.A0A423TVR7"/>
<evidence type="ECO:0000256" key="2">
    <source>
        <dbReference type="SAM" id="MobiDB-lite"/>
    </source>
</evidence>
<dbReference type="InterPro" id="IPR007110">
    <property type="entry name" value="Ig-like_dom"/>
</dbReference>
<dbReference type="EMBL" id="QCYY01001114">
    <property type="protein sequence ID" value="ROT80492.1"/>
    <property type="molecule type" value="Genomic_DNA"/>
</dbReference>
<dbReference type="AlphaFoldDB" id="A0A423TVR7"/>
<dbReference type="Gene3D" id="2.60.40.10">
    <property type="entry name" value="Immunoglobulins"/>
    <property type="match status" value="2"/>
</dbReference>
<dbReference type="PROSITE" id="PS50835">
    <property type="entry name" value="IG_LIKE"/>
    <property type="match status" value="2"/>
</dbReference>
<feature type="signal peptide" evidence="3">
    <location>
        <begin position="1"/>
        <end position="21"/>
    </location>
</feature>
<evidence type="ECO:0000256" key="3">
    <source>
        <dbReference type="SAM" id="SignalP"/>
    </source>
</evidence>
<organism evidence="5 6">
    <name type="scientific">Penaeus vannamei</name>
    <name type="common">Whiteleg shrimp</name>
    <name type="synonym">Litopenaeus vannamei</name>
    <dbReference type="NCBI Taxonomy" id="6689"/>
    <lineage>
        <taxon>Eukaryota</taxon>
        <taxon>Metazoa</taxon>
        <taxon>Ecdysozoa</taxon>
        <taxon>Arthropoda</taxon>
        <taxon>Crustacea</taxon>
        <taxon>Multicrustacea</taxon>
        <taxon>Malacostraca</taxon>
        <taxon>Eumalacostraca</taxon>
        <taxon>Eucarida</taxon>
        <taxon>Decapoda</taxon>
        <taxon>Dendrobranchiata</taxon>
        <taxon>Penaeoidea</taxon>
        <taxon>Penaeidae</taxon>
        <taxon>Penaeus</taxon>
    </lineage>
</organism>
<dbReference type="SUPFAM" id="SSF48726">
    <property type="entry name" value="Immunoglobulin"/>
    <property type="match status" value="1"/>
</dbReference>
<feature type="domain" description="Ig-like" evidence="4">
    <location>
        <begin position="138"/>
        <end position="182"/>
    </location>
</feature>
<dbReference type="InterPro" id="IPR013783">
    <property type="entry name" value="Ig-like_fold"/>
</dbReference>
<dbReference type="Pfam" id="PF08205">
    <property type="entry name" value="C2-set_2"/>
    <property type="match status" value="1"/>
</dbReference>
<feature type="chain" id="PRO_5019170341" description="Ig-like domain-containing protein" evidence="3">
    <location>
        <begin position="22"/>
        <end position="362"/>
    </location>
</feature>
<proteinExistence type="predicted"/>
<evidence type="ECO:0000256" key="1">
    <source>
        <dbReference type="ARBA" id="ARBA00023157"/>
    </source>
</evidence>
<gene>
    <name evidence="5" type="ORF">C7M84_000770</name>
</gene>
<evidence type="ECO:0000313" key="6">
    <source>
        <dbReference type="Proteomes" id="UP000283509"/>
    </source>
</evidence>
<keyword evidence="3" id="KW-0732">Signal</keyword>
<reference evidence="5 6" key="2">
    <citation type="submission" date="2019-01" db="EMBL/GenBank/DDBJ databases">
        <title>The decoding of complex shrimp genome reveals the adaptation for benthos swimmer, frequently molting mechanism and breeding impact on genome.</title>
        <authorList>
            <person name="Sun Y."/>
            <person name="Gao Y."/>
            <person name="Yu Y."/>
        </authorList>
    </citation>
    <scope>NUCLEOTIDE SEQUENCE [LARGE SCALE GENOMIC DNA]</scope>
    <source>
        <tissue evidence="5">Muscle</tissue>
    </source>
</reference>
<keyword evidence="6" id="KW-1185">Reference proteome</keyword>
<name>A0A423TVR7_PENVA</name>
<dbReference type="InterPro" id="IPR036179">
    <property type="entry name" value="Ig-like_dom_sf"/>
</dbReference>
<feature type="compositionally biased region" description="Basic and acidic residues" evidence="2">
    <location>
        <begin position="320"/>
        <end position="335"/>
    </location>
</feature>
<accession>A0A423TVR7</accession>
<dbReference type="InterPro" id="IPR013162">
    <property type="entry name" value="CD80_C2-set"/>
</dbReference>